<dbReference type="GO" id="GO:0006198">
    <property type="term" value="P:cAMP catabolic process"/>
    <property type="evidence" value="ECO:0007669"/>
    <property type="project" value="InterPro"/>
</dbReference>
<dbReference type="InterPro" id="IPR036866">
    <property type="entry name" value="RibonucZ/Hydroxyglut_hydro"/>
</dbReference>
<dbReference type="PANTHER" id="PTHR28283:SF1">
    <property type="entry name" value="3',5'-CYCLIC-NUCLEOTIDE PHOSPHODIESTERASE 1"/>
    <property type="match status" value="1"/>
</dbReference>
<gene>
    <name evidence="2" type="ORF">SAMN05216339_104188</name>
</gene>
<dbReference type="InterPro" id="IPR000396">
    <property type="entry name" value="Pdiesterase2"/>
</dbReference>
<dbReference type="AlphaFoldDB" id="A0A1I7HB07"/>
<dbReference type="GO" id="GO:0047555">
    <property type="term" value="F:3',5'-cyclic-GMP phosphodiesterase activity"/>
    <property type="evidence" value="ECO:0007669"/>
    <property type="project" value="TreeGrafter"/>
</dbReference>
<name>A0A1I7HB07_9PROT</name>
<dbReference type="SUPFAM" id="SSF56281">
    <property type="entry name" value="Metallo-hydrolase/oxidoreductase"/>
    <property type="match status" value="1"/>
</dbReference>
<feature type="domain" description="Metallo-beta-lactamase" evidence="1">
    <location>
        <begin position="17"/>
        <end position="198"/>
    </location>
</feature>
<evidence type="ECO:0000313" key="3">
    <source>
        <dbReference type="Proteomes" id="UP000183926"/>
    </source>
</evidence>
<dbReference type="Gene3D" id="3.60.15.10">
    <property type="entry name" value="Ribonuclease Z/Hydroxyacylglutathione hydrolase-like"/>
    <property type="match status" value="1"/>
</dbReference>
<organism evidence="2 3">
    <name type="scientific">Nitrosomonas eutropha</name>
    <dbReference type="NCBI Taxonomy" id="916"/>
    <lineage>
        <taxon>Bacteria</taxon>
        <taxon>Pseudomonadati</taxon>
        <taxon>Pseudomonadota</taxon>
        <taxon>Betaproteobacteria</taxon>
        <taxon>Nitrosomonadales</taxon>
        <taxon>Nitrosomonadaceae</taxon>
        <taxon>Nitrosomonas</taxon>
    </lineage>
</organism>
<protein>
    <submittedName>
        <fullName evidence="2">Cyclic-AMP phosphodiesterase</fullName>
    </submittedName>
</protein>
<dbReference type="OrthoDB" id="9803916at2"/>
<reference evidence="2 3" key="1">
    <citation type="submission" date="2016-10" db="EMBL/GenBank/DDBJ databases">
        <authorList>
            <person name="de Groot N.N."/>
        </authorList>
    </citation>
    <scope>NUCLEOTIDE SEQUENCE [LARGE SCALE GENOMIC DNA]</scope>
    <source>
        <strain evidence="2 3">Nm24</strain>
    </source>
</reference>
<dbReference type="Pfam" id="PF12706">
    <property type="entry name" value="Lactamase_B_2"/>
    <property type="match status" value="1"/>
</dbReference>
<dbReference type="PANTHER" id="PTHR28283">
    <property type="entry name" value="3',5'-CYCLIC-NUCLEOTIDE PHOSPHODIESTERASE 1"/>
    <property type="match status" value="1"/>
</dbReference>
<dbReference type="SMART" id="SM00849">
    <property type="entry name" value="Lactamase_B"/>
    <property type="match status" value="1"/>
</dbReference>
<dbReference type="PRINTS" id="PR00388">
    <property type="entry name" value="PDIESTERASE2"/>
</dbReference>
<dbReference type="CDD" id="cd07735">
    <property type="entry name" value="class_II_PDE_MBL-fold"/>
    <property type="match status" value="1"/>
</dbReference>
<sequence>MRLKVLGCGGGIGSDSHTTAMLLDEDILIDAGTGVGTLALDDLLRIDHIFVTHAHLDHIAFIPFLVDTAGSLRDRPLVVHALPSTLACLQAHIFNWHIWPDFSCIPDAAHPYMRYEPITVDEAVVLGSRRITPLPACHIVPAVGFQLDSGQSSLVFTGDTAADDTLWEAINQISNLRYLIIESAFSDAGQDIAARSGHFHPTMLVNELNKLQHDAEIYITHLRQGEAEVTMREILAGVTRFSPRRLMSNQIFEF</sequence>
<dbReference type="RefSeq" id="WP_074928118.1">
    <property type="nucleotide sequence ID" value="NZ_FPBL01000004.1"/>
</dbReference>
<proteinExistence type="predicted"/>
<evidence type="ECO:0000259" key="1">
    <source>
        <dbReference type="SMART" id="SM00849"/>
    </source>
</evidence>
<dbReference type="Proteomes" id="UP000183926">
    <property type="component" value="Unassembled WGS sequence"/>
</dbReference>
<accession>A0A1I7HB07</accession>
<dbReference type="InterPro" id="IPR001279">
    <property type="entry name" value="Metallo-B-lactamas"/>
</dbReference>
<dbReference type="GO" id="GO:0004115">
    <property type="term" value="F:3',5'-cyclic-AMP phosphodiesterase activity"/>
    <property type="evidence" value="ECO:0007669"/>
    <property type="project" value="InterPro"/>
</dbReference>
<dbReference type="EMBL" id="FPBL01000004">
    <property type="protein sequence ID" value="SFU57676.1"/>
    <property type="molecule type" value="Genomic_DNA"/>
</dbReference>
<dbReference type="GO" id="GO:1902660">
    <property type="term" value="P:negative regulation of glucose mediated signaling pathway"/>
    <property type="evidence" value="ECO:0007669"/>
    <property type="project" value="TreeGrafter"/>
</dbReference>
<evidence type="ECO:0000313" key="2">
    <source>
        <dbReference type="EMBL" id="SFU57676.1"/>
    </source>
</evidence>